<comment type="caution">
    <text evidence="19">The sequence shown here is derived from an EMBL/GenBank/DDBJ whole genome shotgun (WGS) entry which is preliminary data.</text>
</comment>
<comment type="function">
    <text evidence="15">ESCRT-III-like protein involved in cytokinesis, nuclear envelope reassembly and endosomal tubulation. Is required for efficient abscission during cytokinesis. Involved in recruiting VPS4A and/or VPS4B to the midbody of dividing cells. During late anaphase, involved in nuclear envelope reassembly and mitotic spindle disassembly together with the ESCRT-III complex: IST1 acts by mediating the recruitment of SPAST to the nuclear membrane, leading to microtubule severing. Recruited to the reforming nuclear envelope (NE) during anaphase by LEMD2. Regulates early endosomal tubulation together with the ESCRT-III complex by mediating the recruitment of SPAST.</text>
</comment>
<evidence type="ECO:0000256" key="1">
    <source>
        <dbReference type="ARBA" id="ARBA00004214"/>
    </source>
</evidence>
<dbReference type="GO" id="GO:0015031">
    <property type="term" value="P:protein transport"/>
    <property type="evidence" value="ECO:0007669"/>
    <property type="project" value="InterPro"/>
</dbReference>
<keyword evidence="20" id="KW-1185">Reference proteome</keyword>
<keyword evidence="11" id="KW-0539">Nucleus</keyword>
<gene>
    <name evidence="19" type="ORF">QYM36_010111</name>
</gene>
<dbReference type="InterPro" id="IPR042277">
    <property type="entry name" value="IST1-like"/>
</dbReference>
<evidence type="ECO:0000313" key="20">
    <source>
        <dbReference type="Proteomes" id="UP001187531"/>
    </source>
</evidence>
<protein>
    <recommendedName>
        <fullName evidence="6">IST1 homolog</fullName>
    </recommendedName>
    <alternativeName>
        <fullName evidence="14">Charged multivesicular body protein 8</fullName>
    </alternativeName>
</protein>
<dbReference type="EMBL" id="JAVRJZ010000012">
    <property type="protein sequence ID" value="KAK2715384.1"/>
    <property type="molecule type" value="Genomic_DNA"/>
</dbReference>
<dbReference type="GO" id="GO:0030496">
    <property type="term" value="C:midbody"/>
    <property type="evidence" value="ECO:0007669"/>
    <property type="project" value="UniProtKB-SubCell"/>
</dbReference>
<organism evidence="19 20">
    <name type="scientific">Artemia franciscana</name>
    <name type="common">Brine shrimp</name>
    <name type="synonym">Artemia sanfranciscana</name>
    <dbReference type="NCBI Taxonomy" id="6661"/>
    <lineage>
        <taxon>Eukaryota</taxon>
        <taxon>Metazoa</taxon>
        <taxon>Ecdysozoa</taxon>
        <taxon>Arthropoda</taxon>
        <taxon>Crustacea</taxon>
        <taxon>Branchiopoda</taxon>
        <taxon>Anostraca</taxon>
        <taxon>Artemiidae</taxon>
        <taxon>Artemia</taxon>
    </lineage>
</organism>
<dbReference type="Proteomes" id="UP001187531">
    <property type="component" value="Unassembled WGS sequence"/>
</dbReference>
<evidence type="ECO:0000313" key="19">
    <source>
        <dbReference type="EMBL" id="KAK2715384.1"/>
    </source>
</evidence>
<feature type="compositionally biased region" description="Low complexity" evidence="18">
    <location>
        <begin position="329"/>
        <end position="341"/>
    </location>
</feature>
<evidence type="ECO:0000256" key="17">
    <source>
        <dbReference type="SAM" id="Coils"/>
    </source>
</evidence>
<evidence type="ECO:0000256" key="7">
    <source>
        <dbReference type="ARBA" id="ARBA00022490"/>
    </source>
</evidence>
<comment type="similarity">
    <text evidence="5">Belongs to the IST1 family.</text>
</comment>
<keyword evidence="7" id="KW-0963">Cytoplasm</keyword>
<dbReference type="GO" id="GO:0005813">
    <property type="term" value="C:centrosome"/>
    <property type="evidence" value="ECO:0007669"/>
    <property type="project" value="UniProtKB-SubCell"/>
</dbReference>
<feature type="coiled-coil region" evidence="17">
    <location>
        <begin position="8"/>
        <end position="42"/>
    </location>
</feature>
<keyword evidence="8" id="KW-0597">Phosphoprotein</keyword>
<dbReference type="GO" id="GO:0005635">
    <property type="term" value="C:nuclear envelope"/>
    <property type="evidence" value="ECO:0007669"/>
    <property type="project" value="UniProtKB-SubCell"/>
</dbReference>
<feature type="region of interest" description="Disordered" evidence="18">
    <location>
        <begin position="221"/>
        <end position="355"/>
    </location>
</feature>
<proteinExistence type="inferred from homology"/>
<evidence type="ECO:0000256" key="8">
    <source>
        <dbReference type="ARBA" id="ARBA00022553"/>
    </source>
</evidence>
<evidence type="ECO:0000256" key="5">
    <source>
        <dbReference type="ARBA" id="ARBA00005536"/>
    </source>
</evidence>
<keyword evidence="13" id="KW-0968">Cytoplasmic vesicle</keyword>
<keyword evidence="17" id="KW-0175">Coiled coil</keyword>
<evidence type="ECO:0000256" key="12">
    <source>
        <dbReference type="ARBA" id="ARBA00023306"/>
    </source>
</evidence>
<reference evidence="19" key="1">
    <citation type="submission" date="2023-07" db="EMBL/GenBank/DDBJ databases">
        <title>Chromosome-level genome assembly of Artemia franciscana.</title>
        <authorList>
            <person name="Jo E."/>
        </authorList>
    </citation>
    <scope>NUCLEOTIDE SEQUENCE</scope>
    <source>
        <tissue evidence="19">Whole body</tissue>
    </source>
</reference>
<evidence type="ECO:0000256" key="9">
    <source>
        <dbReference type="ARBA" id="ARBA00022618"/>
    </source>
</evidence>
<dbReference type="GO" id="GO:0031410">
    <property type="term" value="C:cytoplasmic vesicle"/>
    <property type="evidence" value="ECO:0007669"/>
    <property type="project" value="UniProtKB-SubCell"/>
</dbReference>
<evidence type="ECO:0000256" key="15">
    <source>
        <dbReference type="ARBA" id="ARBA00046124"/>
    </source>
</evidence>
<dbReference type="GO" id="GO:0051301">
    <property type="term" value="P:cell division"/>
    <property type="evidence" value="ECO:0007669"/>
    <property type="project" value="UniProtKB-KW"/>
</dbReference>
<comment type="subcellular location">
    <subcellularLocation>
        <location evidence="3">Cytoplasm</location>
        <location evidence="3">Cytoskeleton</location>
        <location evidence="3">Microtubule organizing center</location>
        <location evidence="3">Centrosome</location>
    </subcellularLocation>
    <subcellularLocation>
        <location evidence="4">Cytoplasmic vesicle</location>
    </subcellularLocation>
    <subcellularLocation>
        <location evidence="1">Midbody</location>
    </subcellularLocation>
    <subcellularLocation>
        <location evidence="2">Nucleus envelope</location>
    </subcellularLocation>
</comment>
<feature type="compositionally biased region" description="Polar residues" evidence="18">
    <location>
        <begin position="257"/>
        <end position="269"/>
    </location>
</feature>
<evidence type="ECO:0000256" key="18">
    <source>
        <dbReference type="SAM" id="MobiDB-lite"/>
    </source>
</evidence>
<evidence type="ECO:0000256" key="14">
    <source>
        <dbReference type="ARBA" id="ARBA00032374"/>
    </source>
</evidence>
<accession>A0AA88HSC6</accession>
<evidence type="ECO:0000256" key="13">
    <source>
        <dbReference type="ARBA" id="ARBA00023329"/>
    </source>
</evidence>
<keyword evidence="10" id="KW-0206">Cytoskeleton</keyword>
<evidence type="ECO:0000256" key="10">
    <source>
        <dbReference type="ARBA" id="ARBA00023212"/>
    </source>
</evidence>
<keyword evidence="12" id="KW-0131">Cell cycle</keyword>
<evidence type="ECO:0000256" key="2">
    <source>
        <dbReference type="ARBA" id="ARBA00004259"/>
    </source>
</evidence>
<dbReference type="InterPro" id="IPR005061">
    <property type="entry name" value="Ist1"/>
</dbReference>
<evidence type="ECO:0000256" key="3">
    <source>
        <dbReference type="ARBA" id="ARBA00004300"/>
    </source>
</evidence>
<evidence type="ECO:0000256" key="11">
    <source>
        <dbReference type="ARBA" id="ARBA00023242"/>
    </source>
</evidence>
<sequence>MFSSGPNYNKLKINLNLVTKRLKMLEKKKTELSQKARKEIADYLKAKSADRARIKVEQIIREDYIVEAMEILEMYCDLLLARFGVIQQMKTIDEGLAEAISSIIWAAPRMQADVAELQVIADQLTMKYGKQYGQACRDSAVATISPKLQQKLGVQAPPRHIVEKYLVEIAKHYGIEYEPEIVDTGELIDFAEGRNNLGGGGWSAPPQPGFKVSNYPEMPSMGQPVPMLPPTENKPFHYPNISNIDPSAPEMSKYQPPRSSVDYQPNSAPQRPIGLDQPPPYQTFDARSKQDALPFKSHPGTNPEQKIEKPSSQDTKGVLPPKVDDDDLLSLPSVPLDDLPSFAADAEQKDENDPDEFDAIMKRFEDLKKRKN</sequence>
<name>A0AA88HSC6_ARTSF</name>
<dbReference type="Gene3D" id="1.20.1260.60">
    <property type="entry name" value="Vacuolar protein sorting-associated protein Ist1"/>
    <property type="match status" value="1"/>
</dbReference>
<comment type="subunit">
    <text evidence="16">Interacts with CHMP1A, CHMP1B, VPS4A and VTA1. Interacts with SPAST, STAMBP, and USP8. May interact with VPS37B. May associate with the ESCRT-I complex. Interacts with MITD1, in competition with VSP4. Interacts with SPART (via MIT domain); leading to the recruitment of SPART to midbodies. Interacts with SPAST.</text>
</comment>
<dbReference type="Pfam" id="PF03398">
    <property type="entry name" value="Ist1"/>
    <property type="match status" value="1"/>
</dbReference>
<dbReference type="AlphaFoldDB" id="A0AA88HSC6"/>
<dbReference type="FunFam" id="1.20.1260.60:FF:000001">
    <property type="entry name" value="IST1 homolog isoform X1"/>
    <property type="match status" value="1"/>
</dbReference>
<evidence type="ECO:0000256" key="4">
    <source>
        <dbReference type="ARBA" id="ARBA00004541"/>
    </source>
</evidence>
<dbReference type="PANTHER" id="PTHR12161">
    <property type="entry name" value="IST1 FAMILY MEMBER"/>
    <property type="match status" value="1"/>
</dbReference>
<evidence type="ECO:0000256" key="6">
    <source>
        <dbReference type="ARBA" id="ARBA00014513"/>
    </source>
</evidence>
<dbReference type="PANTHER" id="PTHR12161:SF5">
    <property type="entry name" value="IST1 HOMOLOG"/>
    <property type="match status" value="1"/>
</dbReference>
<keyword evidence="9" id="KW-0132">Cell division</keyword>
<evidence type="ECO:0000256" key="16">
    <source>
        <dbReference type="ARBA" id="ARBA00046920"/>
    </source>
</evidence>